<evidence type="ECO:0000256" key="1">
    <source>
        <dbReference type="SAM" id="MobiDB-lite"/>
    </source>
</evidence>
<keyword evidence="2" id="KW-0732">Signal</keyword>
<dbReference type="AlphaFoldDB" id="A0A556RGD3"/>
<reference evidence="3 4" key="1">
    <citation type="submission" date="2019-07" db="EMBL/GenBank/DDBJ databases">
        <title>Gilliamella genomes.</title>
        <authorList>
            <person name="Zheng H."/>
        </authorList>
    </citation>
    <scope>NUCLEOTIDE SEQUENCE [LARGE SCALE GENOMIC DNA]</scope>
    <source>
        <strain evidence="3 4">W8131</strain>
    </source>
</reference>
<name>A0A556RGD3_9GAMM</name>
<feature type="signal peptide" evidence="2">
    <location>
        <begin position="1"/>
        <end position="18"/>
    </location>
</feature>
<evidence type="ECO:0000313" key="4">
    <source>
        <dbReference type="Proteomes" id="UP000319138"/>
    </source>
</evidence>
<feature type="compositionally biased region" description="Polar residues" evidence="1">
    <location>
        <begin position="146"/>
        <end position="155"/>
    </location>
</feature>
<feature type="region of interest" description="Disordered" evidence="1">
    <location>
        <begin position="78"/>
        <end position="165"/>
    </location>
</feature>
<accession>A0A556RGD3</accession>
<comment type="caution">
    <text evidence="3">The sequence shown here is derived from an EMBL/GenBank/DDBJ whole genome shotgun (WGS) entry which is preliminary data.</text>
</comment>
<evidence type="ECO:0000313" key="3">
    <source>
        <dbReference type="EMBL" id="TSJ87939.1"/>
    </source>
</evidence>
<dbReference type="EMBL" id="VMHL01000006">
    <property type="protein sequence ID" value="TSJ87939.1"/>
    <property type="molecule type" value="Genomic_DNA"/>
</dbReference>
<feature type="compositionally biased region" description="Low complexity" evidence="1">
    <location>
        <begin position="120"/>
        <end position="131"/>
    </location>
</feature>
<dbReference type="RefSeq" id="WP_144190312.1">
    <property type="nucleotide sequence ID" value="NZ_VMHL01000006.1"/>
</dbReference>
<organism evidence="3 4">
    <name type="scientific">Gilliamella apicola</name>
    <dbReference type="NCBI Taxonomy" id="1196095"/>
    <lineage>
        <taxon>Bacteria</taxon>
        <taxon>Pseudomonadati</taxon>
        <taxon>Pseudomonadota</taxon>
        <taxon>Gammaproteobacteria</taxon>
        <taxon>Orbales</taxon>
        <taxon>Orbaceae</taxon>
        <taxon>Gilliamella</taxon>
    </lineage>
</organism>
<dbReference type="InterPro" id="IPR010595">
    <property type="entry name" value="DUF1161"/>
</dbReference>
<protein>
    <submittedName>
        <fullName evidence="3">DUF1161 domain-containing protein</fullName>
    </submittedName>
</protein>
<sequence>MKKLAIVLLLGLPIIASASNCDEISANIAEKIKNNGVNEDNFQLKLVPSDQDEQTIKGQIVGSCDRGKQSIVYIRAQYSSTKTTKDESKTSVESSISPSLQTQKSNNIPNVSDHPVQTQVSAPASDSTTAPAPAPVPSEAEREKVQTSAPSTTENQEPKIEQKTE</sequence>
<dbReference type="Proteomes" id="UP000319138">
    <property type="component" value="Unassembled WGS sequence"/>
</dbReference>
<proteinExistence type="predicted"/>
<feature type="chain" id="PRO_5021962662" evidence="2">
    <location>
        <begin position="19"/>
        <end position="165"/>
    </location>
</feature>
<dbReference type="Pfam" id="PF06649">
    <property type="entry name" value="DUF1161"/>
    <property type="match status" value="1"/>
</dbReference>
<feature type="compositionally biased region" description="Polar residues" evidence="1">
    <location>
        <begin position="96"/>
        <end position="119"/>
    </location>
</feature>
<feature type="compositionally biased region" description="Basic and acidic residues" evidence="1">
    <location>
        <begin position="156"/>
        <end position="165"/>
    </location>
</feature>
<gene>
    <name evidence="3" type="ORF">FPQ14_11380</name>
</gene>
<evidence type="ECO:0000256" key="2">
    <source>
        <dbReference type="SAM" id="SignalP"/>
    </source>
</evidence>